<accession>V4VIA8</accession>
<evidence type="ECO:0000313" key="8">
    <source>
        <dbReference type="EMBL" id="ESR52359.1"/>
    </source>
</evidence>
<dbReference type="GO" id="GO:0015297">
    <property type="term" value="F:antiporter activity"/>
    <property type="evidence" value="ECO:0007669"/>
    <property type="project" value="InterPro"/>
</dbReference>
<dbReference type="OMA" id="LMGGRDW"/>
<comment type="similarity">
    <text evidence="2">Belongs to the multi antimicrobial extrusion (MATE) (TC 2.A.66.1) family.</text>
</comment>
<keyword evidence="5 7" id="KW-0472">Membrane</keyword>
<organism evidence="8 9">
    <name type="scientific">Citrus clementina</name>
    <name type="common">Clementine</name>
    <name type="synonym">Citrus deliciosa x Citrus sinensis</name>
    <dbReference type="NCBI Taxonomy" id="85681"/>
    <lineage>
        <taxon>Eukaryota</taxon>
        <taxon>Viridiplantae</taxon>
        <taxon>Streptophyta</taxon>
        <taxon>Embryophyta</taxon>
        <taxon>Tracheophyta</taxon>
        <taxon>Spermatophyta</taxon>
        <taxon>Magnoliopsida</taxon>
        <taxon>eudicotyledons</taxon>
        <taxon>Gunneridae</taxon>
        <taxon>Pentapetalae</taxon>
        <taxon>rosids</taxon>
        <taxon>malvids</taxon>
        <taxon>Sapindales</taxon>
        <taxon>Rutaceae</taxon>
        <taxon>Aurantioideae</taxon>
        <taxon>Citrus</taxon>
    </lineage>
</organism>
<feature type="region of interest" description="Disordered" evidence="6">
    <location>
        <begin position="194"/>
        <end position="213"/>
    </location>
</feature>
<dbReference type="KEGG" id="cic:CICLE_v10033633mg"/>
<dbReference type="InterPro" id="IPR002528">
    <property type="entry name" value="MATE_fam"/>
</dbReference>
<dbReference type="InterPro" id="IPR044644">
    <property type="entry name" value="DinF-like"/>
</dbReference>
<dbReference type="eggNOG" id="KOG1347">
    <property type="taxonomic scope" value="Eukaryota"/>
</dbReference>
<proteinExistence type="inferred from homology"/>
<keyword evidence="4 7" id="KW-1133">Transmembrane helix</keyword>
<evidence type="ECO:0000256" key="1">
    <source>
        <dbReference type="ARBA" id="ARBA00004141"/>
    </source>
</evidence>
<evidence type="ECO:0000256" key="7">
    <source>
        <dbReference type="SAM" id="Phobius"/>
    </source>
</evidence>
<feature type="region of interest" description="Disordered" evidence="6">
    <location>
        <begin position="111"/>
        <end position="184"/>
    </location>
</feature>
<dbReference type="PANTHER" id="PTHR42893:SF11">
    <property type="entry name" value="PROTEIN DETOXIFICATION 43"/>
    <property type="match status" value="1"/>
</dbReference>
<dbReference type="GO" id="GO:0016020">
    <property type="term" value="C:membrane"/>
    <property type="evidence" value="ECO:0007669"/>
    <property type="project" value="UniProtKB-SubCell"/>
</dbReference>
<dbReference type="PANTHER" id="PTHR42893">
    <property type="entry name" value="PROTEIN DETOXIFICATION 44, CHLOROPLASTIC-RELATED"/>
    <property type="match status" value="1"/>
</dbReference>
<feature type="non-terminal residue" evidence="8">
    <location>
        <position position="409"/>
    </location>
</feature>
<keyword evidence="3 7" id="KW-0812">Transmembrane</keyword>
<dbReference type="GO" id="GO:0042910">
    <property type="term" value="F:xenobiotic transmembrane transporter activity"/>
    <property type="evidence" value="ECO:0007669"/>
    <property type="project" value="InterPro"/>
</dbReference>
<sequence length="409" mass="44133">MAEDSTLRSSSSRWLMPVFVFFKDARLVFKMDSIGMEILRIAFPAALALAADPIASLIDTAFIGRLGPVELAAVGVSIAIFNQASRITIFPLVNITTSFVAEEDTFERIKKVKEPVQGDEDHNDSLEKGEAVKSSKRSTEMKEPEDNWEKGSAKTSSTEENEATYSNNETKESSSVPQNGTLCNKPLTANTTTCNKSAAQSDSEISSATKVTKKKRDIPSASTALFMGSILAKVLLNIMGVKSDSPMMSPAKKYLTLRSLGAPAVLLSLAMQGVFRGFKDTKTPLYATVAGDLANIILDPIFIFVCRLGVSGAAIAHVLSQYLISLILLLKLMKEVHLLPPSLKDLQFSRFLKNGFWLLTRVIAVTICVTLAASRAATLGSIPMAAFQICLQVWLTSSLLADGLAVAGQ</sequence>
<dbReference type="GO" id="GO:0015137">
    <property type="term" value="F:citrate transmembrane transporter activity"/>
    <property type="evidence" value="ECO:0007669"/>
    <property type="project" value="TreeGrafter"/>
</dbReference>
<evidence type="ECO:0000256" key="4">
    <source>
        <dbReference type="ARBA" id="ARBA00022989"/>
    </source>
</evidence>
<feature type="compositionally biased region" description="Basic and acidic residues" evidence="6">
    <location>
        <begin position="111"/>
        <end position="152"/>
    </location>
</feature>
<evidence type="ECO:0000313" key="9">
    <source>
        <dbReference type="Proteomes" id="UP000030687"/>
    </source>
</evidence>
<protein>
    <submittedName>
        <fullName evidence="8">Uncharacterized protein</fullName>
    </submittedName>
</protein>
<evidence type="ECO:0000256" key="6">
    <source>
        <dbReference type="SAM" id="MobiDB-lite"/>
    </source>
</evidence>
<feature type="transmembrane region" description="Helical" evidence="7">
    <location>
        <begin position="260"/>
        <end position="278"/>
    </location>
</feature>
<gene>
    <name evidence="8" type="ORF">CICLE_v10033633mg</name>
</gene>
<evidence type="ECO:0000256" key="5">
    <source>
        <dbReference type="ARBA" id="ARBA00023136"/>
    </source>
</evidence>
<dbReference type="Pfam" id="PF01554">
    <property type="entry name" value="MatE"/>
    <property type="match status" value="1"/>
</dbReference>
<feature type="transmembrane region" description="Helical" evidence="7">
    <location>
        <begin position="220"/>
        <end position="240"/>
    </location>
</feature>
<dbReference type="AlphaFoldDB" id="V4VIA8"/>
<dbReference type="EMBL" id="KI536726">
    <property type="protein sequence ID" value="ESR52359.1"/>
    <property type="molecule type" value="Genomic_DNA"/>
</dbReference>
<feature type="transmembrane region" description="Helical" evidence="7">
    <location>
        <begin position="351"/>
        <end position="373"/>
    </location>
</feature>
<comment type="subcellular location">
    <subcellularLocation>
        <location evidence="1">Membrane</location>
        <topology evidence="1">Multi-pass membrane protein</topology>
    </subcellularLocation>
</comment>
<feature type="compositionally biased region" description="Polar residues" evidence="6">
    <location>
        <begin position="153"/>
        <end position="184"/>
    </location>
</feature>
<name>V4VIA8_CITCL</name>
<evidence type="ECO:0000256" key="2">
    <source>
        <dbReference type="ARBA" id="ARBA00010199"/>
    </source>
</evidence>
<evidence type="ECO:0000256" key="3">
    <source>
        <dbReference type="ARBA" id="ARBA00022692"/>
    </source>
</evidence>
<feature type="transmembrane region" description="Helical" evidence="7">
    <location>
        <begin position="311"/>
        <end position="330"/>
    </location>
</feature>
<dbReference type="InParanoid" id="V4VIA8"/>
<dbReference type="Proteomes" id="UP000030687">
    <property type="component" value="Unassembled WGS sequence"/>
</dbReference>
<dbReference type="Gramene" id="ESR52359">
    <property type="protein sequence ID" value="ESR52359"/>
    <property type="gene ID" value="CICLE_v10033633mg"/>
</dbReference>
<reference evidence="8 9" key="1">
    <citation type="submission" date="2013-10" db="EMBL/GenBank/DDBJ databases">
        <authorList>
            <consortium name="International Citrus Genome Consortium"/>
            <person name="Jenkins J."/>
            <person name="Schmutz J."/>
            <person name="Prochnik S."/>
            <person name="Rokhsar D."/>
            <person name="Gmitter F."/>
            <person name="Ollitrault P."/>
            <person name="Machado M."/>
            <person name="Talon M."/>
            <person name="Wincker P."/>
            <person name="Jaillon O."/>
            <person name="Morgante M."/>
        </authorList>
    </citation>
    <scope>NUCLEOTIDE SEQUENCE</scope>
    <source>
        <strain evidence="9">cv. Clemenules</strain>
    </source>
</reference>
<dbReference type="NCBIfam" id="TIGR00797">
    <property type="entry name" value="matE"/>
    <property type="match status" value="1"/>
</dbReference>
<feature type="compositionally biased region" description="Polar residues" evidence="6">
    <location>
        <begin position="194"/>
        <end position="210"/>
    </location>
</feature>
<keyword evidence="9" id="KW-1185">Reference proteome</keyword>